<feature type="non-terminal residue" evidence="1">
    <location>
        <position position="176"/>
    </location>
</feature>
<evidence type="ECO:0000313" key="1">
    <source>
        <dbReference type="EMBL" id="PKY63369.1"/>
    </source>
</evidence>
<dbReference type="AlphaFoldDB" id="A0A2I1HWV3"/>
<accession>A0A2I1HWV3</accession>
<keyword evidence="2" id="KW-1185">Reference proteome</keyword>
<evidence type="ECO:0000313" key="2">
    <source>
        <dbReference type="Proteomes" id="UP000234323"/>
    </source>
</evidence>
<name>A0A2I1HWV3_9GLOM</name>
<dbReference type="Proteomes" id="UP000234323">
    <property type="component" value="Unassembled WGS sequence"/>
</dbReference>
<gene>
    <name evidence="1" type="ORF">RhiirA4_492036</name>
</gene>
<comment type="caution">
    <text evidence="1">The sequence shown here is derived from an EMBL/GenBank/DDBJ whole genome shotgun (WGS) entry which is preliminary data.</text>
</comment>
<organism evidence="1 2">
    <name type="scientific">Rhizophagus irregularis</name>
    <dbReference type="NCBI Taxonomy" id="588596"/>
    <lineage>
        <taxon>Eukaryota</taxon>
        <taxon>Fungi</taxon>
        <taxon>Fungi incertae sedis</taxon>
        <taxon>Mucoromycota</taxon>
        <taxon>Glomeromycotina</taxon>
        <taxon>Glomeromycetes</taxon>
        <taxon>Glomerales</taxon>
        <taxon>Glomeraceae</taxon>
        <taxon>Rhizophagus</taxon>
    </lineage>
</organism>
<reference evidence="1 2" key="1">
    <citation type="submission" date="2015-10" db="EMBL/GenBank/DDBJ databases">
        <title>Genome analyses suggest a sexual origin of heterokaryosis in a supposedly ancient asexual fungus.</title>
        <authorList>
            <person name="Ropars J."/>
            <person name="Sedzielewska K."/>
            <person name="Noel J."/>
            <person name="Charron P."/>
            <person name="Farinelli L."/>
            <person name="Marton T."/>
            <person name="Kruger M."/>
            <person name="Pelin A."/>
            <person name="Brachmann A."/>
            <person name="Corradi N."/>
        </authorList>
    </citation>
    <scope>NUCLEOTIDE SEQUENCE [LARGE SCALE GENOMIC DNA]</scope>
    <source>
        <strain evidence="1 2">A4</strain>
    </source>
</reference>
<sequence length="176" mass="20094">MHIIHFLSQHNFIVPAVDIIHRFISKLATKVSYSPECKRTYEELLSALRNLESIGLPSLLSKSGDSSFSVSWFLRGFIPRDLPTFLMRFSGFKYRLISSIISRSFLKLQREVYHKLWQPRCKIKVQQDLANGITPSILCSYKGPTVQPFRFSSPQVALSSADMPLSPLQTSEWASL</sequence>
<dbReference type="EMBL" id="LLXI01009987">
    <property type="protein sequence ID" value="PKY63369.1"/>
    <property type="molecule type" value="Genomic_DNA"/>
</dbReference>
<protein>
    <submittedName>
        <fullName evidence="1">Uncharacterized protein</fullName>
    </submittedName>
</protein>
<dbReference type="VEuPathDB" id="FungiDB:FUN_023069"/>
<proteinExistence type="predicted"/>